<dbReference type="RefSeq" id="WP_078928701.1">
    <property type="nucleotide sequence ID" value="NZ_FUXX01000017.1"/>
</dbReference>
<dbReference type="AlphaFoldDB" id="A0A1T4VB75"/>
<accession>A0A1T4VB75</accession>
<reference evidence="3" key="1">
    <citation type="submission" date="2017-02" db="EMBL/GenBank/DDBJ databases">
        <authorList>
            <person name="Varghese N."/>
            <person name="Submissions S."/>
        </authorList>
    </citation>
    <scope>NUCLEOTIDE SEQUENCE [LARGE SCALE GENOMIC DNA]</scope>
    <source>
        <strain evidence="3">DSM 3072</strain>
    </source>
</reference>
<dbReference type="Proteomes" id="UP000242432">
    <property type="component" value="Unassembled WGS sequence"/>
</dbReference>
<dbReference type="STRING" id="83771.SAMN02910357_01581"/>
<dbReference type="PROSITE" id="PS51257">
    <property type="entry name" value="PROKAR_LIPOPROTEIN"/>
    <property type="match status" value="1"/>
</dbReference>
<feature type="chain" id="PRO_5012527018" evidence="1">
    <location>
        <begin position="29"/>
        <end position="605"/>
    </location>
</feature>
<keyword evidence="1" id="KW-0732">Signal</keyword>
<feature type="signal peptide" evidence="1">
    <location>
        <begin position="1"/>
        <end position="28"/>
    </location>
</feature>
<sequence>MNFKPLKLSACAVIVAMTLAGCTCKQTADDNGRIRVIHSQSQMDALLGFDGEWNSATATGFLSGDVREWRAADTGLPFDGVIIASGANVKVCLPGEIQKEKNTFYIPAGKFVLVQKGGKLQVHSGLNKKDFDHTTLIVGGTGTANTSVSKAPTDKDAQNAGSIFNPNYTHALEIQEGGTFILGSDMADAKNTKGPDAKKLGEADNAVLWLADGRSIAENGKKSPYAGDIKVDGLLKVSSAAGAGVAKIRTVRNLQGKGTTLTGKGKLLIEGLNQTHGNAIFAINEFDRGALSDGFDRKDVPEISLGAIEIIGHGVEGIYNPDGSVDGSPGYRNNANAGFYYVGANGTIDVGSMIVKSTNPGVTADSTVALANFNTAAGILGGKVTKKGPKVKLGEVIIENQAKDDHDGPLSAIYTVQGVIDSTVTGKISVTAPGGGAAAIVSTGHARWTGPEKTKSVMGDVTVTSKGRNAFFQTNTFGGYDTTVNGNLYVQGYDDGTIAKFVGSVPPGPDMGKAVKLGQAPNAEDVRHEQLLVQGGKLTVTGEVSVENTAKEKPTIIRVNRKARAQLGSLKVNNEQIQPVKNLKKLITTDSKLINKGVLTIEQTK</sequence>
<gene>
    <name evidence="2" type="ORF">SAMN02745213_01214</name>
</gene>
<name>A0A1T4VB75_9GAMM</name>
<organism evidence="2 3">
    <name type="scientific">Succinivibrio dextrinosolvens DSM 3072</name>
    <dbReference type="NCBI Taxonomy" id="1123324"/>
    <lineage>
        <taxon>Bacteria</taxon>
        <taxon>Pseudomonadati</taxon>
        <taxon>Pseudomonadota</taxon>
        <taxon>Gammaproteobacteria</taxon>
        <taxon>Aeromonadales</taxon>
        <taxon>Succinivibrionaceae</taxon>
        <taxon>Succinivibrio</taxon>
    </lineage>
</organism>
<evidence type="ECO:0000313" key="3">
    <source>
        <dbReference type="Proteomes" id="UP000242432"/>
    </source>
</evidence>
<dbReference type="EMBL" id="FUXX01000017">
    <property type="protein sequence ID" value="SKA62176.1"/>
    <property type="molecule type" value="Genomic_DNA"/>
</dbReference>
<keyword evidence="3" id="KW-1185">Reference proteome</keyword>
<protein>
    <submittedName>
        <fullName evidence="2">Uncharacterized protein</fullName>
    </submittedName>
</protein>
<proteinExistence type="predicted"/>
<evidence type="ECO:0000313" key="2">
    <source>
        <dbReference type="EMBL" id="SKA62176.1"/>
    </source>
</evidence>
<evidence type="ECO:0000256" key="1">
    <source>
        <dbReference type="SAM" id="SignalP"/>
    </source>
</evidence>